<dbReference type="GO" id="GO:0006338">
    <property type="term" value="P:chromatin remodeling"/>
    <property type="evidence" value="ECO:0007669"/>
    <property type="project" value="InterPro"/>
</dbReference>
<name>H2KSD9_CLOSI</name>
<evidence type="ECO:0000259" key="7">
    <source>
        <dbReference type="Pfam" id="PF21459"/>
    </source>
</evidence>
<organism evidence="8 9">
    <name type="scientific">Clonorchis sinensis</name>
    <name type="common">Chinese liver fluke</name>
    <dbReference type="NCBI Taxonomy" id="79923"/>
    <lineage>
        <taxon>Eukaryota</taxon>
        <taxon>Metazoa</taxon>
        <taxon>Spiralia</taxon>
        <taxon>Lophotrochozoa</taxon>
        <taxon>Platyhelminthes</taxon>
        <taxon>Trematoda</taxon>
        <taxon>Digenea</taxon>
        <taxon>Opisthorchiida</taxon>
        <taxon>Opisthorchiata</taxon>
        <taxon>Opisthorchiidae</taxon>
        <taxon>Clonorchis</taxon>
    </lineage>
</organism>
<keyword evidence="4" id="KW-0804">Transcription</keyword>
<dbReference type="InterPro" id="IPR048664">
    <property type="entry name" value="INI1_DNA-bd"/>
</dbReference>
<comment type="subcellular location">
    <subcellularLocation>
        <location evidence="1">Nucleus</location>
    </subcellularLocation>
</comment>
<evidence type="ECO:0000256" key="2">
    <source>
        <dbReference type="ARBA" id="ARBA00010239"/>
    </source>
</evidence>
<dbReference type="EMBL" id="DF143369">
    <property type="protein sequence ID" value="GAA31071.2"/>
    <property type="molecule type" value="Genomic_DNA"/>
</dbReference>
<accession>H2KSD9</accession>
<reference evidence="8" key="1">
    <citation type="journal article" date="2011" name="Genome Biol.">
        <title>The draft genome of the carcinogenic human liver fluke Clonorchis sinensis.</title>
        <authorList>
            <person name="Wang X."/>
            <person name="Chen W."/>
            <person name="Huang Y."/>
            <person name="Sun J."/>
            <person name="Men J."/>
            <person name="Liu H."/>
            <person name="Luo F."/>
            <person name="Guo L."/>
            <person name="Lv X."/>
            <person name="Deng C."/>
            <person name="Zhou C."/>
            <person name="Fan Y."/>
            <person name="Li X."/>
            <person name="Huang L."/>
            <person name="Hu Y."/>
            <person name="Liang C."/>
            <person name="Hu X."/>
            <person name="Xu J."/>
            <person name="Yu X."/>
        </authorList>
    </citation>
    <scope>NUCLEOTIDE SEQUENCE [LARGE SCALE GENOMIC DNA]</scope>
    <source>
        <strain evidence="8">Henan</strain>
    </source>
</reference>
<comment type="similarity">
    <text evidence="2">Belongs to the SNF5 family.</text>
</comment>
<dbReference type="InterPro" id="IPR006939">
    <property type="entry name" value="SNF5"/>
</dbReference>
<evidence type="ECO:0000256" key="5">
    <source>
        <dbReference type="ARBA" id="ARBA00023242"/>
    </source>
</evidence>
<dbReference type="AlphaFoldDB" id="H2KSD9"/>
<evidence type="ECO:0000256" key="1">
    <source>
        <dbReference type="ARBA" id="ARBA00004123"/>
    </source>
</evidence>
<keyword evidence="3" id="KW-0805">Transcription regulation</keyword>
<feature type="region of interest" description="Disordered" evidence="6">
    <location>
        <begin position="97"/>
        <end position="152"/>
    </location>
</feature>
<keyword evidence="9" id="KW-1185">Reference proteome</keyword>
<evidence type="ECO:0000256" key="6">
    <source>
        <dbReference type="SAM" id="MobiDB-lite"/>
    </source>
</evidence>
<evidence type="ECO:0000313" key="9">
    <source>
        <dbReference type="Proteomes" id="UP000008909"/>
    </source>
</evidence>
<feature type="compositionally biased region" description="Low complexity" evidence="6">
    <location>
        <begin position="105"/>
        <end position="124"/>
    </location>
</feature>
<dbReference type="Proteomes" id="UP000008909">
    <property type="component" value="Unassembled WGS sequence"/>
</dbReference>
<dbReference type="Pfam" id="PF04855">
    <property type="entry name" value="SNF5"/>
    <property type="match status" value="1"/>
</dbReference>
<sequence length="526" mass="58634">MEIAFRYGEKPIEFQLEPDGEYYYLASEVGRYLRLFRKELFKKYPNLWRRLVTPEEKEKLIQMGLASHVTAMNAMLLRTFEVNDILCGHDDRSMDSMTHLESSARDTQSSSSSTSVFGTSSVGTTGSGAAGSKPPGVGVATGTPSRTGSVSAGINGATNAGFSVTGSSATDFLSGTPKSKRENSGRWVGLGSAPNTSFHLDSVPCPTPISRLRTARQTSKAATFPFCLDDSDPLAFHDNARQTECLVPIRLDIECDGVKLRDCFTWNRNEQLITPEQFAEVLCDDLDINPITFVPAIVSAIKQQVDAHPVEDLLVGQTDTRVIIRLNIHVGNISLVDQFEWDMSERENSPEQFASRLCAELGLGGEFVTAVAYSIRGQLAWHQRIYAFSESPLPTVDVAFRNSNEADQWSPVVEVLTDAEMEKKIRDQDRNTSVYLFRFPFGQRPHDSTSMSRFDIFLLFFQFSICRWKIEVIHCVLEVLHFGKSSSTTDYDGLVMCYACRNTVYRDECCSPCLLQNGTNREVDNA</sequence>
<dbReference type="CDD" id="cd21086">
    <property type="entry name" value="WH_NTD_SMARCB1"/>
    <property type="match status" value="1"/>
</dbReference>
<evidence type="ECO:0000313" key="8">
    <source>
        <dbReference type="EMBL" id="GAA31071.2"/>
    </source>
</evidence>
<keyword evidence="5" id="KW-0539">Nucleus</keyword>
<gene>
    <name evidence="8" type="ORF">CLF_109011</name>
</gene>
<dbReference type="Pfam" id="PF21459">
    <property type="entry name" value="INI1_DNA-bd"/>
    <property type="match status" value="1"/>
</dbReference>
<evidence type="ECO:0000256" key="3">
    <source>
        <dbReference type="ARBA" id="ARBA00023015"/>
    </source>
</evidence>
<reference key="2">
    <citation type="submission" date="2011-10" db="EMBL/GenBank/DDBJ databases">
        <title>The genome and transcriptome sequence of Clonorchis sinensis provide insights into the carcinogenic liver fluke.</title>
        <authorList>
            <person name="Wang X."/>
            <person name="Huang Y."/>
            <person name="Chen W."/>
            <person name="Liu H."/>
            <person name="Guo L."/>
            <person name="Chen Y."/>
            <person name="Luo F."/>
            <person name="Zhou W."/>
            <person name="Sun J."/>
            <person name="Mao Q."/>
            <person name="Liang P."/>
            <person name="Zhou C."/>
            <person name="Tian Y."/>
            <person name="Men J."/>
            <person name="Lv X."/>
            <person name="Huang L."/>
            <person name="Zhou J."/>
            <person name="Hu Y."/>
            <person name="Li R."/>
            <person name="Zhang F."/>
            <person name="Lei H."/>
            <person name="Li X."/>
            <person name="Hu X."/>
            <person name="Liang C."/>
            <person name="Xu J."/>
            <person name="Wu Z."/>
            <person name="Yu X."/>
        </authorList>
    </citation>
    <scope>NUCLEOTIDE SEQUENCE</scope>
    <source>
        <strain>Henan</strain>
    </source>
</reference>
<dbReference type="GO" id="GO:0000228">
    <property type="term" value="C:nuclear chromosome"/>
    <property type="evidence" value="ECO:0007669"/>
    <property type="project" value="InterPro"/>
</dbReference>
<evidence type="ECO:0000256" key="4">
    <source>
        <dbReference type="ARBA" id="ARBA00023163"/>
    </source>
</evidence>
<dbReference type="PANTHER" id="PTHR10019">
    <property type="entry name" value="SNF5"/>
    <property type="match status" value="1"/>
</dbReference>
<protein>
    <submittedName>
        <fullName evidence="8">SWI/SNF-related matrix-associated actin-dependent regulator of chromatin subfamily B member 1</fullName>
    </submittedName>
</protein>
<proteinExistence type="inferred from homology"/>
<feature type="region of interest" description="Disordered" evidence="6">
    <location>
        <begin position="171"/>
        <end position="191"/>
    </location>
</feature>
<feature type="compositionally biased region" description="Polar residues" evidence="6">
    <location>
        <begin position="142"/>
        <end position="152"/>
    </location>
</feature>
<feature type="domain" description="SWI/SNF Subunit INI1 DNA binding" evidence="7">
    <location>
        <begin position="10"/>
        <end position="90"/>
    </location>
</feature>